<organism evidence="5 6">
    <name type="scientific">Prunus dulcis</name>
    <name type="common">Almond</name>
    <name type="synonym">Amygdalus dulcis</name>
    <dbReference type="NCBI Taxonomy" id="3755"/>
    <lineage>
        <taxon>Eukaryota</taxon>
        <taxon>Viridiplantae</taxon>
        <taxon>Streptophyta</taxon>
        <taxon>Embryophyta</taxon>
        <taxon>Tracheophyta</taxon>
        <taxon>Spermatophyta</taxon>
        <taxon>Magnoliopsida</taxon>
        <taxon>eudicotyledons</taxon>
        <taxon>Gunneridae</taxon>
        <taxon>Pentapetalae</taxon>
        <taxon>rosids</taxon>
        <taxon>fabids</taxon>
        <taxon>Rosales</taxon>
        <taxon>Rosaceae</taxon>
        <taxon>Amygdaloideae</taxon>
        <taxon>Amygdaleae</taxon>
        <taxon>Prunus</taxon>
    </lineage>
</organism>
<evidence type="ECO:0000313" key="5">
    <source>
        <dbReference type="EMBL" id="VVA31104.1"/>
    </source>
</evidence>
<evidence type="ECO:0000256" key="1">
    <source>
        <dbReference type="SAM" id="Phobius"/>
    </source>
</evidence>
<feature type="domain" description="TOD1/MUCI70 glycosyltransferase-like" evidence="2">
    <location>
        <begin position="302"/>
        <end position="596"/>
    </location>
</feature>
<accession>A0A5E4FUH8</accession>
<dbReference type="PANTHER" id="PTHR12956">
    <property type="entry name" value="ALKALINE CERAMIDASE-RELATED"/>
    <property type="match status" value="1"/>
</dbReference>
<dbReference type="PANTHER" id="PTHR12956:SF13">
    <property type="entry name" value="ALKALINE CERAMIDASE TOD1"/>
    <property type="match status" value="1"/>
</dbReference>
<feature type="transmembrane region" description="Helical" evidence="1">
    <location>
        <begin position="14"/>
        <end position="32"/>
    </location>
</feature>
<dbReference type="InParanoid" id="A0A5E4FUH8"/>
<dbReference type="Pfam" id="PF04765">
    <property type="entry name" value="TOD1_MUCI70"/>
    <property type="match status" value="1"/>
</dbReference>
<keyword evidence="1" id="KW-1133">Transmembrane helix</keyword>
<dbReference type="Gramene" id="VVA31104">
    <property type="protein sequence ID" value="VVA31104"/>
    <property type="gene ID" value="Prudul26B005696"/>
</dbReference>
<dbReference type="EMBL" id="CABIKO010000206">
    <property type="protein sequence ID" value="VVA31104.1"/>
    <property type="molecule type" value="Genomic_DNA"/>
</dbReference>
<dbReference type="InterPro" id="IPR006852">
    <property type="entry name" value="TOD1_MUCI70"/>
</dbReference>
<dbReference type="EMBL" id="JAJFAZ020000004">
    <property type="protein sequence ID" value="KAI5331971.1"/>
    <property type="molecule type" value="Genomic_DNA"/>
</dbReference>
<keyword evidence="1" id="KW-0812">Transmembrane</keyword>
<dbReference type="AlphaFoldDB" id="A0A5E4FUH8"/>
<dbReference type="Proteomes" id="UP000327085">
    <property type="component" value="Chromosome 4"/>
</dbReference>
<evidence type="ECO:0000313" key="4">
    <source>
        <dbReference type="EMBL" id="KAI5331971.1"/>
    </source>
</evidence>
<dbReference type="Proteomes" id="UP001054821">
    <property type="component" value="Chromosome 4"/>
</dbReference>
<dbReference type="EMBL" id="JAJFAZ020000004">
    <property type="protein sequence ID" value="KAI5331531.1"/>
    <property type="molecule type" value="Genomic_DNA"/>
</dbReference>
<evidence type="ECO:0000313" key="7">
    <source>
        <dbReference type="Proteomes" id="UP001054821"/>
    </source>
</evidence>
<protein>
    <submittedName>
        <fullName evidence="5">PREDICTED: unnamed product</fullName>
    </submittedName>
</protein>
<reference evidence="5" key="1">
    <citation type="submission" date="2019-07" db="EMBL/GenBank/DDBJ databases">
        <authorList>
            <person name="Alioto T."/>
            <person name="Alioto T."/>
            <person name="Gomez Garrido J."/>
        </authorList>
    </citation>
    <scope>NUCLEOTIDE SEQUENCE</scope>
</reference>
<evidence type="ECO:0000313" key="3">
    <source>
        <dbReference type="EMBL" id="KAI5331531.1"/>
    </source>
</evidence>
<reference evidence="3 7" key="3">
    <citation type="journal article" date="2022" name="G3 (Bethesda)">
        <title>Whole-genome sequence and methylome profiling of the almond [Prunus dulcis (Mill.) D.A. Webb] cultivar 'Nonpareil'.</title>
        <authorList>
            <person name="D'Amico-Willman K.M."/>
            <person name="Ouma W.Z."/>
            <person name="Meulia T."/>
            <person name="Sideli G.M."/>
            <person name="Gradziel T.M."/>
            <person name="Fresnedo-Ramirez J."/>
        </authorList>
    </citation>
    <scope>NUCLEOTIDE SEQUENCE [LARGE SCALE GENOMIC DNA]</scope>
    <source>
        <strain evidence="3">Clone GOH B32 T37-40</strain>
    </source>
</reference>
<proteinExistence type="predicted"/>
<evidence type="ECO:0000313" key="6">
    <source>
        <dbReference type="Proteomes" id="UP000327085"/>
    </source>
</evidence>
<keyword evidence="1" id="KW-0472">Membrane</keyword>
<keyword evidence="7" id="KW-1185">Reference proteome</keyword>
<dbReference type="InterPro" id="IPR048354">
    <property type="entry name" value="TOD1_MUCI70_glycTrfase_dom"/>
</dbReference>
<evidence type="ECO:0000259" key="2">
    <source>
        <dbReference type="Pfam" id="PF04765"/>
    </source>
</evidence>
<gene>
    <name evidence="5" type="ORF">ALMOND_2B005696</name>
    <name evidence="3" type="ORF">L3X38_021657</name>
    <name evidence="4" type="ORF">L3X38_022098</name>
</gene>
<name>A0A5E4FUH8_PRUDU</name>
<reference evidence="6" key="2">
    <citation type="journal article" date="2020" name="Plant J.">
        <title>Transposons played a major role in the diversification between the closely related almond and peach genomes: results from the almond genome sequence.</title>
        <authorList>
            <person name="Alioto T."/>
            <person name="Alexiou K.G."/>
            <person name="Bardil A."/>
            <person name="Barteri F."/>
            <person name="Castanera R."/>
            <person name="Cruz F."/>
            <person name="Dhingra A."/>
            <person name="Duval H."/>
            <person name="Fernandez I Marti A."/>
            <person name="Frias L."/>
            <person name="Galan B."/>
            <person name="Garcia J.L."/>
            <person name="Howad W."/>
            <person name="Gomez-Garrido J."/>
            <person name="Gut M."/>
            <person name="Julca I."/>
            <person name="Morata J."/>
            <person name="Puigdomenech P."/>
            <person name="Ribeca P."/>
            <person name="Rubio Cabetas M.J."/>
            <person name="Vlasova A."/>
            <person name="Wirthensohn M."/>
            <person name="Garcia-Mas J."/>
            <person name="Gabaldon T."/>
            <person name="Casacuberta J.M."/>
            <person name="Arus P."/>
        </authorList>
    </citation>
    <scope>NUCLEOTIDE SEQUENCE [LARGE SCALE GENOMIC DNA]</scope>
    <source>
        <strain evidence="6">cv. Texas</strain>
    </source>
</reference>
<sequence length="651" mass="74693">MVNFSKSFSVRTKYGAMATVVFASIYVVGAYISRARKMSKEEHQGPRLTRSMSIAVLHGGQLALQRLFEYHEARADKSAVEIAECELKTHLAEQHPDYKKLQSVIGKLEMSGKEAQAVEILKNATAKARNEGRNHEAYEYEMLLVEMLIYKGDFKEALGRECLRHAEISDARRPLFKAIVHIIEGNKNEGTKYWREFNDLKEEFHCTPCMKESMEECQLHKLSTNFNEFEKVVDILKKDIIEAPLFSYPATYGEHKYAIPTHRTTCSSPVFFSDYWMVLKEIQNLCKNSSWSSSGLRYMQGKAETFAGNLSTQERIPYFVHYNDSIEFPCGFLKKFPISNSDRTDMENCKGVVVVSAIFNDHDKIRQPRGLGSKTLDNVCFFLFIDDVTLKGLVYHRLIPSKSKNYKIGAWRVVKVLSKGLYENPAMNGVIPKYLVHRLFPNSKFSIWIDAKLQLMVDPLLLIHSLVVSENADMAISKHPYYIHTMEEAMATARWQKWWDVDGLKRQMETYCENGLLPWSPSKLPYPSDVPDSALILRRHGLRSNLFSCLLFNELEAFNPRDQLAFAYVRDLMSPRLKLNMFEVEVFEQVVVEYRHNIKRGGGASGRQEVGLKGPKSKKTKRVGPDLLYVNGSCCGKCQKYLLEMWGESES</sequence>